<keyword evidence="1" id="KW-0472">Membrane</keyword>
<evidence type="ECO:0008006" key="4">
    <source>
        <dbReference type="Google" id="ProtNLM"/>
    </source>
</evidence>
<dbReference type="Proteomes" id="UP000664277">
    <property type="component" value="Unassembled WGS sequence"/>
</dbReference>
<feature type="transmembrane region" description="Helical" evidence="1">
    <location>
        <begin position="358"/>
        <end position="377"/>
    </location>
</feature>
<gene>
    <name evidence="2" type="ORF">J0M35_20115</name>
</gene>
<protein>
    <recommendedName>
        <fullName evidence="4">DUF155 domain-containing protein</fullName>
    </recommendedName>
</protein>
<keyword evidence="1" id="KW-1133">Transmembrane helix</keyword>
<organism evidence="2 3">
    <name type="scientific">Candidatus Obscuribacter phosphatis</name>
    <dbReference type="NCBI Taxonomy" id="1906157"/>
    <lineage>
        <taxon>Bacteria</taxon>
        <taxon>Bacillati</taxon>
        <taxon>Candidatus Melainabacteria</taxon>
        <taxon>Candidatus Obscuribacterales</taxon>
        <taxon>Candidatus Obscuribacteraceae</taxon>
        <taxon>Candidatus Obscuribacter</taxon>
    </lineage>
</organism>
<keyword evidence="1" id="KW-0812">Transmembrane</keyword>
<reference evidence="2" key="1">
    <citation type="submission" date="2021-02" db="EMBL/GenBank/DDBJ databases">
        <title>Genome-Resolved Metagenomics of a Microbial Community Performing Photosynthetic Biological Nutrient Removal.</title>
        <authorList>
            <person name="Mcdaniel E.A."/>
        </authorList>
    </citation>
    <scope>NUCLEOTIDE SEQUENCE</scope>
    <source>
        <strain evidence="2">UWPOB_OBS1</strain>
    </source>
</reference>
<dbReference type="AlphaFoldDB" id="A0A8J7P980"/>
<sequence length="379" mass="42943">MSYTVATLPDLEEAHLRCYFIFDVADSIKLALLKTVNGRDFVPEPLSFTDVPLPGYIQFSVAPLAAALKAVPTPFGELECRVKVYEYGTVSIRFSRPFQGTFQEFRSLAMKMRLSKELMTCATQLLEEVLSELKPALSKPHEESQQKDLLEDYYVAEVQGFSTPLTATELMQEHRAAIASLVSLEEKGLSAMQIDEALKEAYSYCEHELAVLTWDQAFIYDDQAGAAAVNSIIEFANTQLVELRTYDRLLDRHLDEIYRVKTERLRTSLFQSFTSGRLTAERQAERLRHLLVDVRELSDRATNAIKIIGCAYYARLYGGISQRLSLAQWQAQVESKLDSVGELYRFANDQAELARSEFLEIIVILLIALEVLIGIFGRH</sequence>
<comment type="caution">
    <text evidence="2">The sequence shown here is derived from an EMBL/GenBank/DDBJ whole genome shotgun (WGS) entry which is preliminary data.</text>
</comment>
<accession>A0A8J7P980</accession>
<evidence type="ECO:0000313" key="2">
    <source>
        <dbReference type="EMBL" id="MBN8662684.1"/>
    </source>
</evidence>
<evidence type="ECO:0000256" key="1">
    <source>
        <dbReference type="SAM" id="Phobius"/>
    </source>
</evidence>
<evidence type="ECO:0000313" key="3">
    <source>
        <dbReference type="Proteomes" id="UP000664277"/>
    </source>
</evidence>
<dbReference type="EMBL" id="JAFLCK010000048">
    <property type="protein sequence ID" value="MBN8662684.1"/>
    <property type="molecule type" value="Genomic_DNA"/>
</dbReference>
<name>A0A8J7P980_9BACT</name>
<proteinExistence type="predicted"/>